<dbReference type="EMBL" id="JBBXMP010000131">
    <property type="protein sequence ID" value="KAL0061580.1"/>
    <property type="molecule type" value="Genomic_DNA"/>
</dbReference>
<dbReference type="PANTHER" id="PTHR28207">
    <property type="entry name" value="ATP SYNTHASE SUBUNIT H, MITOCHONDRIAL"/>
    <property type="match status" value="1"/>
</dbReference>
<dbReference type="InterPro" id="IPR019711">
    <property type="entry name" value="ATP_synth_F0_suH"/>
</dbReference>
<keyword evidence="3" id="KW-1185">Reference proteome</keyword>
<reference evidence="2 3" key="1">
    <citation type="submission" date="2024-05" db="EMBL/GenBank/DDBJ databases">
        <title>A draft genome resource for the thread blight pathogen Marasmius tenuissimus strain MS-2.</title>
        <authorList>
            <person name="Yulfo-Soto G.E."/>
            <person name="Baruah I.K."/>
            <person name="Amoako-Attah I."/>
            <person name="Bukari Y."/>
            <person name="Meinhardt L.W."/>
            <person name="Bailey B.A."/>
            <person name="Cohen S.P."/>
        </authorList>
    </citation>
    <scope>NUCLEOTIDE SEQUENCE [LARGE SCALE GENOMIC DNA]</scope>
    <source>
        <strain evidence="2 3">MS-2</strain>
    </source>
</reference>
<feature type="region of interest" description="Disordered" evidence="1">
    <location>
        <begin position="1"/>
        <end position="21"/>
    </location>
</feature>
<feature type="compositionally biased region" description="Low complexity" evidence="1">
    <location>
        <begin position="85"/>
        <end position="99"/>
    </location>
</feature>
<feature type="compositionally biased region" description="Low complexity" evidence="1">
    <location>
        <begin position="61"/>
        <end position="78"/>
    </location>
</feature>
<gene>
    <name evidence="2" type="ORF">AAF712_011607</name>
</gene>
<feature type="region of interest" description="Disordered" evidence="1">
    <location>
        <begin position="61"/>
        <end position="103"/>
    </location>
</feature>
<proteinExistence type="predicted"/>
<evidence type="ECO:0000256" key="1">
    <source>
        <dbReference type="SAM" id="MobiDB-lite"/>
    </source>
</evidence>
<dbReference type="PANTHER" id="PTHR28207:SF1">
    <property type="entry name" value="ATP SYNTHASE SUBUNIT H, MITOCHONDRIAL"/>
    <property type="match status" value="1"/>
</dbReference>
<name>A0ABR2ZK12_9AGAR</name>
<evidence type="ECO:0000313" key="2">
    <source>
        <dbReference type="EMBL" id="KAL0061580.1"/>
    </source>
</evidence>
<dbReference type="Pfam" id="PF10775">
    <property type="entry name" value="ATP_sub_h"/>
    <property type="match status" value="1"/>
</dbReference>
<protein>
    <recommendedName>
        <fullName evidence="4">F-type H+-transporting ATPase subunit H</fullName>
    </recommendedName>
</protein>
<evidence type="ECO:0000313" key="3">
    <source>
        <dbReference type="Proteomes" id="UP001437256"/>
    </source>
</evidence>
<evidence type="ECO:0008006" key="4">
    <source>
        <dbReference type="Google" id="ProtNLM"/>
    </source>
</evidence>
<accession>A0ABR2ZK12</accession>
<sequence length="127" mass="13446">MPSAMFRRAASSASRSRFFSSSAAARKDLVQDLYLREIKAYKPAPVAKDAHVGLVKQYSAPAAPKAPSLSADLSSDLSTYKTSEPALADAPAPSNAAAADGEGNVSGADAYLSFLEQDLPKREEHHH</sequence>
<organism evidence="2 3">
    <name type="scientific">Marasmius tenuissimus</name>
    <dbReference type="NCBI Taxonomy" id="585030"/>
    <lineage>
        <taxon>Eukaryota</taxon>
        <taxon>Fungi</taxon>
        <taxon>Dikarya</taxon>
        <taxon>Basidiomycota</taxon>
        <taxon>Agaricomycotina</taxon>
        <taxon>Agaricomycetes</taxon>
        <taxon>Agaricomycetidae</taxon>
        <taxon>Agaricales</taxon>
        <taxon>Marasmiineae</taxon>
        <taxon>Marasmiaceae</taxon>
        <taxon>Marasmius</taxon>
    </lineage>
</organism>
<dbReference type="Proteomes" id="UP001437256">
    <property type="component" value="Unassembled WGS sequence"/>
</dbReference>
<comment type="caution">
    <text evidence="2">The sequence shown here is derived from an EMBL/GenBank/DDBJ whole genome shotgun (WGS) entry which is preliminary data.</text>
</comment>